<keyword evidence="2" id="KW-1185">Reference proteome</keyword>
<reference evidence="1" key="1">
    <citation type="submission" date="2021-12" db="EMBL/GenBank/DDBJ databases">
        <title>Prjna785345.</title>
        <authorList>
            <person name="Rujirawat T."/>
            <person name="Krajaejun T."/>
        </authorList>
    </citation>
    <scope>NUCLEOTIDE SEQUENCE</scope>
    <source>
        <strain evidence="1">Pi057C3</strain>
    </source>
</reference>
<sequence>MLSTQEALALVKALVRQLPRTSFIQPEYRFSVVAQRSPREPIVVDCRALRVTLQLNFAQRTPRKLLARLSELMDLLAWLAVCPGCTVAENTQLWQEIVQLIVHDAIFSGTIVFGDATNFPRWILSFKPDFKEYRDTGSGQPPLDRHHRFVQALFAQTLGDAGSYSNAYAQALLRVRTLVESATRQPLAIPIGVDLDFKRKRNKRGLHMLKKLPEFVMALRTVTAPNRIQFDSFGLMMDDGCYTPLDTVDQVADMAQLICDVSDVWVSRMLVHMPNVHCGIQGTDLFRRRRDYGSMLNRLLRDQQPGEPPLCIQLGASMDFWQASIARVGVVR</sequence>
<dbReference type="Proteomes" id="UP001209570">
    <property type="component" value="Unassembled WGS sequence"/>
</dbReference>
<proteinExistence type="predicted"/>
<organism evidence="1 2">
    <name type="scientific">Pythium insidiosum</name>
    <name type="common">Pythiosis disease agent</name>
    <dbReference type="NCBI Taxonomy" id="114742"/>
    <lineage>
        <taxon>Eukaryota</taxon>
        <taxon>Sar</taxon>
        <taxon>Stramenopiles</taxon>
        <taxon>Oomycota</taxon>
        <taxon>Peronosporomycetes</taxon>
        <taxon>Pythiales</taxon>
        <taxon>Pythiaceae</taxon>
        <taxon>Pythium</taxon>
    </lineage>
</organism>
<comment type="caution">
    <text evidence="1">The sequence shown here is derived from an EMBL/GenBank/DDBJ whole genome shotgun (WGS) entry which is preliminary data.</text>
</comment>
<evidence type="ECO:0000313" key="1">
    <source>
        <dbReference type="EMBL" id="KAJ0390516.1"/>
    </source>
</evidence>
<protein>
    <submittedName>
        <fullName evidence="1">Uncharacterized protein</fullName>
    </submittedName>
</protein>
<evidence type="ECO:0000313" key="2">
    <source>
        <dbReference type="Proteomes" id="UP001209570"/>
    </source>
</evidence>
<dbReference type="AlphaFoldDB" id="A0AAD5L5S1"/>
<accession>A0AAD5L5S1</accession>
<gene>
    <name evidence="1" type="ORF">P43SY_012129</name>
</gene>
<dbReference type="EMBL" id="JAKCXM010002008">
    <property type="protein sequence ID" value="KAJ0390516.1"/>
    <property type="molecule type" value="Genomic_DNA"/>
</dbReference>
<name>A0AAD5L5S1_PYTIN</name>